<dbReference type="AlphaFoldDB" id="A0A916ZWD8"/>
<keyword evidence="3" id="KW-1185">Reference proteome</keyword>
<dbReference type="RefSeq" id="WP_243450715.1">
    <property type="nucleotide sequence ID" value="NZ_BMJM01000007.1"/>
</dbReference>
<evidence type="ECO:0000256" key="1">
    <source>
        <dbReference type="SAM" id="MobiDB-lite"/>
    </source>
</evidence>
<comment type="caution">
    <text evidence="2">The sequence shown here is derived from an EMBL/GenBank/DDBJ whole genome shotgun (WGS) entry which is preliminary data.</text>
</comment>
<organism evidence="2 3">
    <name type="scientific">Sandarakinorhabdus glacialis</name>
    <dbReference type="NCBI Taxonomy" id="1614636"/>
    <lineage>
        <taxon>Bacteria</taxon>
        <taxon>Pseudomonadati</taxon>
        <taxon>Pseudomonadota</taxon>
        <taxon>Alphaproteobacteria</taxon>
        <taxon>Sphingomonadales</taxon>
        <taxon>Sphingosinicellaceae</taxon>
        <taxon>Sandarakinorhabdus</taxon>
    </lineage>
</organism>
<proteinExistence type="predicted"/>
<evidence type="ECO:0000313" key="2">
    <source>
        <dbReference type="EMBL" id="GGE15845.1"/>
    </source>
</evidence>
<feature type="region of interest" description="Disordered" evidence="1">
    <location>
        <begin position="1"/>
        <end position="22"/>
    </location>
</feature>
<accession>A0A916ZWD8</accession>
<gene>
    <name evidence="2" type="ORF">GCM10011529_22830</name>
</gene>
<reference evidence="2" key="2">
    <citation type="submission" date="2020-09" db="EMBL/GenBank/DDBJ databases">
        <authorList>
            <person name="Sun Q."/>
            <person name="Zhou Y."/>
        </authorList>
    </citation>
    <scope>NUCLEOTIDE SEQUENCE</scope>
    <source>
        <strain evidence="2">CGMCC 1.15519</strain>
    </source>
</reference>
<name>A0A916ZWD8_9SPHN</name>
<evidence type="ECO:0000313" key="3">
    <source>
        <dbReference type="Proteomes" id="UP000635071"/>
    </source>
</evidence>
<dbReference type="Proteomes" id="UP000635071">
    <property type="component" value="Unassembled WGS sequence"/>
</dbReference>
<sequence>MPSSPHLNPDAGDGAVDLDHPIISPDVGPTRLWRPKRVLLSRAARDWSHGLAMAERCTALGIDVIELASDRLGLAADASYAFAKSTLAVTVAPPSKLKLQPIAPSADWRLDLAEGCPIAATAILPGR</sequence>
<dbReference type="Gene3D" id="3.40.50.12110">
    <property type="match status" value="1"/>
</dbReference>
<dbReference type="EMBL" id="BMJM01000007">
    <property type="protein sequence ID" value="GGE15845.1"/>
    <property type="molecule type" value="Genomic_DNA"/>
</dbReference>
<reference evidence="2" key="1">
    <citation type="journal article" date="2014" name="Int. J. Syst. Evol. Microbiol.">
        <title>Complete genome sequence of Corynebacterium casei LMG S-19264T (=DSM 44701T), isolated from a smear-ripened cheese.</title>
        <authorList>
            <consortium name="US DOE Joint Genome Institute (JGI-PGF)"/>
            <person name="Walter F."/>
            <person name="Albersmeier A."/>
            <person name="Kalinowski J."/>
            <person name="Ruckert C."/>
        </authorList>
    </citation>
    <scope>NUCLEOTIDE SEQUENCE</scope>
    <source>
        <strain evidence="2">CGMCC 1.15519</strain>
    </source>
</reference>
<protein>
    <submittedName>
        <fullName evidence="2">Uncharacterized protein</fullName>
    </submittedName>
</protein>